<dbReference type="HOGENOM" id="CLU_3069468_0_0_1"/>
<evidence type="ECO:0000313" key="2">
    <source>
        <dbReference type="EMBL" id="KIP02952.1"/>
    </source>
</evidence>
<feature type="transmembrane region" description="Helical" evidence="1">
    <location>
        <begin position="26"/>
        <end position="48"/>
    </location>
</feature>
<reference evidence="2 3" key="1">
    <citation type="journal article" date="2014" name="PLoS Genet.">
        <title>Analysis of the Phlebiopsis gigantea genome, transcriptome and secretome provides insight into its pioneer colonization strategies of wood.</title>
        <authorList>
            <person name="Hori C."/>
            <person name="Ishida T."/>
            <person name="Igarashi K."/>
            <person name="Samejima M."/>
            <person name="Suzuki H."/>
            <person name="Master E."/>
            <person name="Ferreira P."/>
            <person name="Ruiz-Duenas F.J."/>
            <person name="Held B."/>
            <person name="Canessa P."/>
            <person name="Larrondo L.F."/>
            <person name="Schmoll M."/>
            <person name="Druzhinina I.S."/>
            <person name="Kubicek C.P."/>
            <person name="Gaskell J.A."/>
            <person name="Kersten P."/>
            <person name="St John F."/>
            <person name="Glasner J."/>
            <person name="Sabat G."/>
            <person name="Splinter BonDurant S."/>
            <person name="Syed K."/>
            <person name="Yadav J."/>
            <person name="Mgbeahuruike A.C."/>
            <person name="Kovalchuk A."/>
            <person name="Asiegbu F.O."/>
            <person name="Lackner G."/>
            <person name="Hoffmeister D."/>
            <person name="Rencoret J."/>
            <person name="Gutierrez A."/>
            <person name="Sun H."/>
            <person name="Lindquist E."/>
            <person name="Barry K."/>
            <person name="Riley R."/>
            <person name="Grigoriev I.V."/>
            <person name="Henrissat B."/>
            <person name="Kues U."/>
            <person name="Berka R.M."/>
            <person name="Martinez A.T."/>
            <person name="Covert S.F."/>
            <person name="Blanchette R.A."/>
            <person name="Cullen D."/>
        </authorList>
    </citation>
    <scope>NUCLEOTIDE SEQUENCE [LARGE SCALE GENOMIC DNA]</scope>
    <source>
        <strain evidence="2 3">11061_1 CR5-6</strain>
    </source>
</reference>
<dbReference type="AlphaFoldDB" id="A0A0C3S175"/>
<keyword evidence="3" id="KW-1185">Reference proteome</keyword>
<keyword evidence="1" id="KW-0812">Transmembrane</keyword>
<gene>
    <name evidence="2" type="ORF">PHLGIDRAFT_270703</name>
</gene>
<protein>
    <submittedName>
        <fullName evidence="2">Uncharacterized protein</fullName>
    </submittedName>
</protein>
<organism evidence="2 3">
    <name type="scientific">Phlebiopsis gigantea (strain 11061_1 CR5-6)</name>
    <name type="common">White-rot fungus</name>
    <name type="synonym">Peniophora gigantea</name>
    <dbReference type="NCBI Taxonomy" id="745531"/>
    <lineage>
        <taxon>Eukaryota</taxon>
        <taxon>Fungi</taxon>
        <taxon>Dikarya</taxon>
        <taxon>Basidiomycota</taxon>
        <taxon>Agaricomycotina</taxon>
        <taxon>Agaricomycetes</taxon>
        <taxon>Polyporales</taxon>
        <taxon>Phanerochaetaceae</taxon>
        <taxon>Phlebiopsis</taxon>
    </lineage>
</organism>
<name>A0A0C3S175_PHLG1</name>
<dbReference type="EMBL" id="KN840643">
    <property type="protein sequence ID" value="KIP02952.1"/>
    <property type="molecule type" value="Genomic_DNA"/>
</dbReference>
<sequence>MDLSSCGRSVETGRVLDVYMRISCTLLPYILLLYSTFHLLIHFTMIAVPRQVP</sequence>
<proteinExistence type="predicted"/>
<accession>A0A0C3S175</accession>
<dbReference type="Proteomes" id="UP000053257">
    <property type="component" value="Unassembled WGS sequence"/>
</dbReference>
<evidence type="ECO:0000256" key="1">
    <source>
        <dbReference type="SAM" id="Phobius"/>
    </source>
</evidence>
<evidence type="ECO:0000313" key="3">
    <source>
        <dbReference type="Proteomes" id="UP000053257"/>
    </source>
</evidence>
<keyword evidence="1" id="KW-0472">Membrane</keyword>
<keyword evidence="1" id="KW-1133">Transmembrane helix</keyword>